<dbReference type="SUPFAM" id="SSF47384">
    <property type="entry name" value="Homodimeric domain of signal transducing histidine kinase"/>
    <property type="match status" value="1"/>
</dbReference>
<dbReference type="Pfam" id="PF00512">
    <property type="entry name" value="HisKA"/>
    <property type="match status" value="1"/>
</dbReference>
<dbReference type="SMART" id="SM00388">
    <property type="entry name" value="HisKA"/>
    <property type="match status" value="1"/>
</dbReference>
<keyword evidence="13" id="KW-0472">Membrane</keyword>
<evidence type="ECO:0000256" key="10">
    <source>
        <dbReference type="ARBA" id="ARBA00068150"/>
    </source>
</evidence>
<gene>
    <name evidence="17" type="ORF">SAMN05421512_103403</name>
</gene>
<evidence type="ECO:0000313" key="18">
    <source>
        <dbReference type="Proteomes" id="UP000219331"/>
    </source>
</evidence>
<dbReference type="InterPro" id="IPR003661">
    <property type="entry name" value="HisK_dim/P_dom"/>
</dbReference>
<keyword evidence="18" id="KW-1185">Reference proteome</keyword>
<evidence type="ECO:0000313" key="17">
    <source>
        <dbReference type="EMBL" id="SOC00934.1"/>
    </source>
</evidence>
<feature type="compositionally biased region" description="Basic and acidic residues" evidence="12">
    <location>
        <begin position="1"/>
        <end position="15"/>
    </location>
</feature>
<dbReference type="InterPro" id="IPR000014">
    <property type="entry name" value="PAS"/>
</dbReference>
<keyword evidence="7" id="KW-0067">ATP-binding</keyword>
<evidence type="ECO:0000256" key="6">
    <source>
        <dbReference type="ARBA" id="ARBA00022777"/>
    </source>
</evidence>
<reference evidence="17 18" key="1">
    <citation type="submission" date="2017-08" db="EMBL/GenBank/DDBJ databases">
        <authorList>
            <person name="de Groot N.N."/>
        </authorList>
    </citation>
    <scope>NUCLEOTIDE SEQUENCE [LARGE SCALE GENOMIC DNA]</scope>
    <source>
        <strain evidence="17 18">USBA 352</strain>
    </source>
</reference>
<evidence type="ECO:0000256" key="12">
    <source>
        <dbReference type="SAM" id="MobiDB-lite"/>
    </source>
</evidence>
<feature type="transmembrane region" description="Helical" evidence="13">
    <location>
        <begin position="42"/>
        <end position="63"/>
    </location>
</feature>
<feature type="transmembrane region" description="Helical" evidence="13">
    <location>
        <begin position="69"/>
        <end position="89"/>
    </location>
</feature>
<dbReference type="PANTHER" id="PTHR45339">
    <property type="entry name" value="HYBRID SIGNAL TRANSDUCTION HISTIDINE KINASE J"/>
    <property type="match status" value="1"/>
</dbReference>
<dbReference type="InterPro" id="IPR036890">
    <property type="entry name" value="HATPase_C_sf"/>
</dbReference>
<dbReference type="FunFam" id="1.10.287.130:FF:000002">
    <property type="entry name" value="Two-component osmosensing histidine kinase"/>
    <property type="match status" value="1"/>
</dbReference>
<evidence type="ECO:0000256" key="3">
    <source>
        <dbReference type="ARBA" id="ARBA00022553"/>
    </source>
</evidence>
<keyword evidence="6 17" id="KW-0418">Kinase</keyword>
<feature type="region of interest" description="Disordered" evidence="12">
    <location>
        <begin position="1"/>
        <end position="37"/>
    </location>
</feature>
<dbReference type="PROSITE" id="PS50113">
    <property type="entry name" value="PAC"/>
    <property type="match status" value="1"/>
</dbReference>
<dbReference type="InterPro" id="IPR003594">
    <property type="entry name" value="HATPase_dom"/>
</dbReference>
<evidence type="ECO:0000256" key="11">
    <source>
        <dbReference type="PROSITE-ProRule" id="PRU00169"/>
    </source>
</evidence>
<evidence type="ECO:0000256" key="2">
    <source>
        <dbReference type="ARBA" id="ARBA00012438"/>
    </source>
</evidence>
<keyword evidence="13" id="KW-0812">Transmembrane</keyword>
<dbReference type="InterPro" id="IPR004358">
    <property type="entry name" value="Sig_transdc_His_kin-like_C"/>
</dbReference>
<dbReference type="PROSITE" id="PS50109">
    <property type="entry name" value="HIS_KIN"/>
    <property type="match status" value="1"/>
</dbReference>
<keyword evidence="13" id="KW-1133">Transmembrane helix</keyword>
<dbReference type="Gene3D" id="3.30.565.10">
    <property type="entry name" value="Histidine kinase-like ATPase, C-terminal domain"/>
    <property type="match status" value="1"/>
</dbReference>
<dbReference type="InterPro" id="IPR035965">
    <property type="entry name" value="PAS-like_dom_sf"/>
</dbReference>
<dbReference type="SMART" id="SM00448">
    <property type="entry name" value="REC"/>
    <property type="match status" value="1"/>
</dbReference>
<organism evidence="17 18">
    <name type="scientific">Stappia indica</name>
    <dbReference type="NCBI Taxonomy" id="538381"/>
    <lineage>
        <taxon>Bacteria</taxon>
        <taxon>Pseudomonadati</taxon>
        <taxon>Pseudomonadota</taxon>
        <taxon>Alphaproteobacteria</taxon>
        <taxon>Hyphomicrobiales</taxon>
        <taxon>Stappiaceae</taxon>
        <taxon>Stappia</taxon>
    </lineage>
</organism>
<protein>
    <recommendedName>
        <fullName evidence="10">Sensory/regulatory protein RpfC</fullName>
        <ecNumber evidence="2">2.7.13.3</ecNumber>
    </recommendedName>
</protein>
<evidence type="ECO:0000256" key="7">
    <source>
        <dbReference type="ARBA" id="ARBA00022840"/>
    </source>
</evidence>
<dbReference type="Pfam" id="PF00072">
    <property type="entry name" value="Response_reg"/>
    <property type="match status" value="1"/>
</dbReference>
<keyword evidence="5" id="KW-0547">Nucleotide-binding</keyword>
<dbReference type="InterPro" id="IPR005467">
    <property type="entry name" value="His_kinase_dom"/>
</dbReference>
<comment type="subunit">
    <text evidence="9">At low DSF concentrations, interacts with RpfF.</text>
</comment>
<dbReference type="SUPFAM" id="SSF55874">
    <property type="entry name" value="ATPase domain of HSP90 chaperone/DNA topoisomerase II/histidine kinase"/>
    <property type="match status" value="1"/>
</dbReference>
<keyword evidence="8" id="KW-0902">Two-component regulatory system</keyword>
<evidence type="ECO:0000256" key="5">
    <source>
        <dbReference type="ARBA" id="ARBA00022741"/>
    </source>
</evidence>
<dbReference type="PANTHER" id="PTHR45339:SF1">
    <property type="entry name" value="HYBRID SIGNAL TRANSDUCTION HISTIDINE KINASE J"/>
    <property type="match status" value="1"/>
</dbReference>
<feature type="domain" description="Histidine kinase" evidence="14">
    <location>
        <begin position="258"/>
        <end position="485"/>
    </location>
</feature>
<evidence type="ECO:0000259" key="15">
    <source>
        <dbReference type="PROSITE" id="PS50110"/>
    </source>
</evidence>
<dbReference type="Gene3D" id="3.30.450.20">
    <property type="entry name" value="PAS domain"/>
    <property type="match status" value="1"/>
</dbReference>
<feature type="modified residue" description="4-aspartylphosphate" evidence="11">
    <location>
        <position position="702"/>
    </location>
</feature>
<accession>A0A285S6Z2</accession>
<dbReference type="InterPro" id="IPR000700">
    <property type="entry name" value="PAS-assoc_C"/>
</dbReference>
<proteinExistence type="predicted"/>
<dbReference type="STRING" id="538381.GCA_001696535_04514"/>
<dbReference type="Gene3D" id="3.40.50.2300">
    <property type="match status" value="1"/>
</dbReference>
<dbReference type="InterPro" id="IPR011006">
    <property type="entry name" value="CheY-like_superfamily"/>
</dbReference>
<dbReference type="EC" id="2.7.13.3" evidence="2"/>
<dbReference type="RefSeq" id="WP_097174428.1">
    <property type="nucleotide sequence ID" value="NZ_OBML01000003.1"/>
</dbReference>
<evidence type="ECO:0000259" key="14">
    <source>
        <dbReference type="PROSITE" id="PS50109"/>
    </source>
</evidence>
<sequence>MAAPKRHDGTEHRDSGAAAPERASLRAGEVSPRTPAASGPSLLTLAVAAASFLAGAALTVWLVPEPLRLAAAGGALALAGLAIGLGGLLQAQRGTHMREMAQISARLAAIASERNLLQSENEQLRDETWRLKESDSRLRDVLDTLGDVVTRWRAGGEIVYANDAAERLFPEGWAPALPEANGGNAEDEASRDIRMQTSGGERWFARRDVPVRDGTSGEPLIQTILRDVTDRRRIEDALLAARNQAETANASKSRFLATVSHEIRTPLNGILGMTGLLADTRLTAEQASYVEAVRASGEILLLLINEVLDLSRIEAGRLDLAPEEIALAPLAESVVELLSPRAQSKGLEIGCYIAPDMPARLVADPTRLRQILFNLAGNGLKFTETGGVEICIEPIAETGEDSPEGPPRRFAITVRDTGIGFAPEEAERLFEEFEQVDHGPARRFDGAGLGLAISRRLARLMGGDVIARSEPGKGAAFRVELPLHAAPALPARENGAARALAGARIALVSASRIEMPLIARSLAAQGAVTSLLAPGKEDDDDALLSADLVLLDPLAVTDAGAWLASARAAGLAAPAGVLLAPSERDRLPRLREAGFGGYLIRPVRAASLAELCATLLGRDTGLSPWDRPEPRSLTGEDGEAGHGDGTCAPRPLRILVADDNDINRLLSEALLRKLGHEPVVAADGAAALAAAADGSCDMLLMDLHMPVVDGIAAIRRFREMEAAGGWPRAPVYVVTADVTADAEKAALAAGADAVLSKPLDPDLLRRRIVRRTADATAAGRP</sequence>
<dbReference type="CDD" id="cd00130">
    <property type="entry name" value="PAS"/>
    <property type="match status" value="1"/>
</dbReference>
<dbReference type="GO" id="GO:0000155">
    <property type="term" value="F:phosphorelay sensor kinase activity"/>
    <property type="evidence" value="ECO:0007669"/>
    <property type="project" value="InterPro"/>
</dbReference>
<keyword evidence="4" id="KW-0808">Transferase</keyword>
<evidence type="ECO:0000256" key="13">
    <source>
        <dbReference type="SAM" id="Phobius"/>
    </source>
</evidence>
<dbReference type="SMART" id="SM00387">
    <property type="entry name" value="HATPase_c"/>
    <property type="match status" value="1"/>
</dbReference>
<dbReference type="SUPFAM" id="SSF52172">
    <property type="entry name" value="CheY-like"/>
    <property type="match status" value="1"/>
</dbReference>
<evidence type="ECO:0000256" key="1">
    <source>
        <dbReference type="ARBA" id="ARBA00000085"/>
    </source>
</evidence>
<dbReference type="InterPro" id="IPR036097">
    <property type="entry name" value="HisK_dim/P_sf"/>
</dbReference>
<comment type="catalytic activity">
    <reaction evidence="1">
        <text>ATP + protein L-histidine = ADP + protein N-phospho-L-histidine.</text>
        <dbReference type="EC" id="2.7.13.3"/>
    </reaction>
</comment>
<feature type="domain" description="Response regulatory" evidence="15">
    <location>
        <begin position="653"/>
        <end position="772"/>
    </location>
</feature>
<dbReference type="Pfam" id="PF02518">
    <property type="entry name" value="HATPase_c"/>
    <property type="match status" value="1"/>
</dbReference>
<dbReference type="AlphaFoldDB" id="A0A285S6Z2"/>
<evidence type="ECO:0000256" key="8">
    <source>
        <dbReference type="ARBA" id="ARBA00023012"/>
    </source>
</evidence>
<keyword evidence="3 11" id="KW-0597">Phosphoprotein</keyword>
<dbReference type="CDD" id="cd00082">
    <property type="entry name" value="HisKA"/>
    <property type="match status" value="1"/>
</dbReference>
<dbReference type="SUPFAM" id="SSF55785">
    <property type="entry name" value="PYP-like sensor domain (PAS domain)"/>
    <property type="match status" value="1"/>
</dbReference>
<dbReference type="CDD" id="cd17546">
    <property type="entry name" value="REC_hyHK_CKI1_RcsC-like"/>
    <property type="match status" value="1"/>
</dbReference>
<dbReference type="CDD" id="cd16922">
    <property type="entry name" value="HATPase_EvgS-ArcB-TorS-like"/>
    <property type="match status" value="1"/>
</dbReference>
<evidence type="ECO:0000259" key="16">
    <source>
        <dbReference type="PROSITE" id="PS50113"/>
    </source>
</evidence>
<evidence type="ECO:0000256" key="4">
    <source>
        <dbReference type="ARBA" id="ARBA00022679"/>
    </source>
</evidence>
<dbReference type="InterPro" id="IPR001789">
    <property type="entry name" value="Sig_transdc_resp-reg_receiver"/>
</dbReference>
<dbReference type="PRINTS" id="PR00344">
    <property type="entry name" value="BCTRLSENSOR"/>
</dbReference>
<dbReference type="FunFam" id="3.30.565.10:FF:000010">
    <property type="entry name" value="Sensor histidine kinase RcsC"/>
    <property type="match status" value="1"/>
</dbReference>
<dbReference type="Gene3D" id="1.10.287.130">
    <property type="match status" value="1"/>
</dbReference>
<feature type="domain" description="PAC" evidence="16">
    <location>
        <begin position="186"/>
        <end position="240"/>
    </location>
</feature>
<dbReference type="OrthoDB" id="9801651at2"/>
<dbReference type="PROSITE" id="PS50110">
    <property type="entry name" value="RESPONSE_REGULATORY"/>
    <property type="match status" value="1"/>
</dbReference>
<dbReference type="EMBL" id="OBML01000003">
    <property type="protein sequence ID" value="SOC00934.1"/>
    <property type="molecule type" value="Genomic_DNA"/>
</dbReference>
<dbReference type="Proteomes" id="UP000219331">
    <property type="component" value="Unassembled WGS sequence"/>
</dbReference>
<dbReference type="GO" id="GO:0005524">
    <property type="term" value="F:ATP binding"/>
    <property type="evidence" value="ECO:0007669"/>
    <property type="project" value="UniProtKB-KW"/>
</dbReference>
<feature type="region of interest" description="Disordered" evidence="12">
    <location>
        <begin position="622"/>
        <end position="646"/>
    </location>
</feature>
<evidence type="ECO:0000256" key="9">
    <source>
        <dbReference type="ARBA" id="ARBA00064003"/>
    </source>
</evidence>
<name>A0A285S6Z2_9HYPH</name>